<proteinExistence type="predicted"/>
<comment type="caution">
    <text evidence="1">The sequence shown here is derived from an EMBL/GenBank/DDBJ whole genome shotgun (WGS) entry which is preliminary data.</text>
</comment>
<protein>
    <submittedName>
        <fullName evidence="1">Uncharacterized protein</fullName>
    </submittedName>
</protein>
<sequence>MTIKEEMEKLFELEEISDYLNKEEKKYIIRLFKEYEKIFQKAYEFENNKDRIAVIIFYNLLITDEEIKNRKMKDSSKLMFSLKNLSKITQLPEKSLYVINNKFQQRFSNLIKDIISKNTGKMDESFSKLVENLLKNIKKHRRKIDNQQISNKVMMNIFLTTFENVKSLYSDKNAIKIKEYLIHMQANMILAGYNVDEEKLEEIFSQFSKHLGFELSDGRNEEDFVAVKDIYGKCDNKVYIEFRR</sequence>
<dbReference type="Proteomes" id="UP001281656">
    <property type="component" value="Unassembled WGS sequence"/>
</dbReference>
<reference evidence="1 2" key="1">
    <citation type="submission" date="2023-04" db="EMBL/GenBank/DDBJ databases">
        <title>Clostridium tannerae sp. nov., isolated from the fecal material of an alpaca.</title>
        <authorList>
            <person name="Miller S."/>
            <person name="Hendry M."/>
            <person name="King J."/>
            <person name="Sankaranarayanan K."/>
            <person name="Lawson P.A."/>
        </authorList>
    </citation>
    <scope>NUCLEOTIDE SEQUENCE [LARGE SCALE GENOMIC DNA]</scope>
    <source>
        <strain evidence="1 2">A1-XYC3</strain>
    </source>
</reference>
<dbReference type="RefSeq" id="WP_318798798.1">
    <property type="nucleotide sequence ID" value="NZ_JARUJP010000021.1"/>
</dbReference>
<evidence type="ECO:0000313" key="2">
    <source>
        <dbReference type="Proteomes" id="UP001281656"/>
    </source>
</evidence>
<accession>A0ABU4JWJ5</accession>
<keyword evidence="2" id="KW-1185">Reference proteome</keyword>
<organism evidence="1 2">
    <name type="scientific">Clostridium tanneri</name>
    <dbReference type="NCBI Taxonomy" id="3037988"/>
    <lineage>
        <taxon>Bacteria</taxon>
        <taxon>Bacillati</taxon>
        <taxon>Bacillota</taxon>
        <taxon>Clostridia</taxon>
        <taxon>Eubacteriales</taxon>
        <taxon>Clostridiaceae</taxon>
        <taxon>Clostridium</taxon>
    </lineage>
</organism>
<gene>
    <name evidence="1" type="ORF">P8V03_15080</name>
</gene>
<name>A0ABU4JWJ5_9CLOT</name>
<evidence type="ECO:0000313" key="1">
    <source>
        <dbReference type="EMBL" id="MDW8802471.1"/>
    </source>
</evidence>
<dbReference type="EMBL" id="JARUJP010000021">
    <property type="protein sequence ID" value="MDW8802471.1"/>
    <property type="molecule type" value="Genomic_DNA"/>
</dbReference>